<name>A0A3P3YKV0_PLABS</name>
<sequence length="165" mass="20024">MMKIRPSIVHRKPRVWHEHHITEENQEKEYEKQVARLQHRRERREALFAQRRRDLFKSPNEKAAIMAEYDEAIRSMDETHATQEAEMARKDDWITADVNRHRAIAMQVEDMEAAARRAYMRNLSEENRKLAEYRQMLHMQQAEHDKVRERNAPDFAERWGRNAFT</sequence>
<keyword evidence="1" id="KW-0175">Coiled coil</keyword>
<reference evidence="2 3" key="1">
    <citation type="submission" date="2018-03" db="EMBL/GenBank/DDBJ databases">
        <authorList>
            <person name="Fogelqvist J."/>
        </authorList>
    </citation>
    <scope>NUCLEOTIDE SEQUENCE [LARGE SCALE GENOMIC DNA]</scope>
</reference>
<evidence type="ECO:0000256" key="1">
    <source>
        <dbReference type="SAM" id="Coils"/>
    </source>
</evidence>
<organism evidence="2 3">
    <name type="scientific">Plasmodiophora brassicae</name>
    <name type="common">Clubroot disease agent</name>
    <dbReference type="NCBI Taxonomy" id="37360"/>
    <lineage>
        <taxon>Eukaryota</taxon>
        <taxon>Sar</taxon>
        <taxon>Rhizaria</taxon>
        <taxon>Endomyxa</taxon>
        <taxon>Phytomyxea</taxon>
        <taxon>Plasmodiophorida</taxon>
        <taxon>Plasmodiophoridae</taxon>
        <taxon>Plasmodiophora</taxon>
    </lineage>
</organism>
<geneLocation type="mitochondrion" evidence="2"/>
<gene>
    <name evidence="2" type="ORF">PLBR_LOCUS8038</name>
</gene>
<dbReference type="AlphaFoldDB" id="A0A3P3YKV0"/>
<protein>
    <submittedName>
        <fullName evidence="2">Uncharacterized protein</fullName>
    </submittedName>
</protein>
<dbReference type="Proteomes" id="UP000290189">
    <property type="component" value="Unassembled WGS sequence"/>
</dbReference>
<dbReference type="EMBL" id="OVEO01000015">
    <property type="protein sequence ID" value="SPR00823.1"/>
    <property type="molecule type" value="Genomic_DNA"/>
</dbReference>
<evidence type="ECO:0000313" key="3">
    <source>
        <dbReference type="Proteomes" id="UP000290189"/>
    </source>
</evidence>
<feature type="coiled-coil region" evidence="1">
    <location>
        <begin position="116"/>
        <end position="150"/>
    </location>
</feature>
<accession>A0A3P3YKV0</accession>
<keyword evidence="2" id="KW-0496">Mitochondrion</keyword>
<proteinExistence type="predicted"/>
<feature type="coiled-coil region" evidence="1">
    <location>
        <begin position="20"/>
        <end position="47"/>
    </location>
</feature>
<evidence type="ECO:0000313" key="2">
    <source>
        <dbReference type="EMBL" id="SPR00823.1"/>
    </source>
</evidence>